<sequence length="161" mass="18163">MRIEVKCSQAKHEFEAAEPEITSIELSPQERRLSNVLSSPGRRYLGQMIDMLIAWGIFLASFAFVEWLPVSKEYIGGYALIPACVYFVFSDGFANGQSLGKKMLGMSVIDRRSGHYCTYWQSLLRNILTPVLGALDAVFILSKRRQRIGDKLARTIVVNRA</sequence>
<name>U2ZI87_VIBPR</name>
<evidence type="ECO:0000256" key="1">
    <source>
        <dbReference type="ARBA" id="ARBA00004651"/>
    </source>
</evidence>
<keyword evidence="2" id="KW-1003">Cell membrane</keyword>
<keyword evidence="9" id="KW-1185">Reference proteome</keyword>
<feature type="transmembrane region" description="Helical" evidence="6">
    <location>
        <begin position="75"/>
        <end position="94"/>
    </location>
</feature>
<evidence type="ECO:0000256" key="4">
    <source>
        <dbReference type="ARBA" id="ARBA00022989"/>
    </source>
</evidence>
<dbReference type="Pfam" id="PF06271">
    <property type="entry name" value="RDD"/>
    <property type="match status" value="1"/>
</dbReference>
<dbReference type="Proteomes" id="UP000016570">
    <property type="component" value="Unassembled WGS sequence"/>
</dbReference>
<keyword evidence="3 6" id="KW-0812">Transmembrane</keyword>
<dbReference type="AlphaFoldDB" id="U2ZI87"/>
<protein>
    <recommendedName>
        <fullName evidence="7">RDD domain-containing protein</fullName>
    </recommendedName>
</protein>
<dbReference type="eggNOG" id="COG1714">
    <property type="taxonomic scope" value="Bacteria"/>
</dbReference>
<dbReference type="PANTHER" id="PTHR36115">
    <property type="entry name" value="PROLINE-RICH ANTIGEN HOMOLOG-RELATED"/>
    <property type="match status" value="1"/>
</dbReference>
<dbReference type="InterPro" id="IPR051791">
    <property type="entry name" value="Pra-immunoreactive"/>
</dbReference>
<comment type="caution">
    <text evidence="8">The sequence shown here is derived from an EMBL/GenBank/DDBJ whole genome shotgun (WGS) entry which is preliminary data.</text>
</comment>
<dbReference type="EMBL" id="BATJ01000007">
    <property type="protein sequence ID" value="GAD67381.1"/>
    <property type="molecule type" value="Genomic_DNA"/>
</dbReference>
<evidence type="ECO:0000259" key="7">
    <source>
        <dbReference type="Pfam" id="PF06271"/>
    </source>
</evidence>
<dbReference type="STRING" id="1219065.VPR01S_07_01810"/>
<gene>
    <name evidence="8" type="ORF">VPR01S_07_01810</name>
</gene>
<evidence type="ECO:0000256" key="2">
    <source>
        <dbReference type="ARBA" id="ARBA00022475"/>
    </source>
</evidence>
<dbReference type="InterPro" id="IPR010432">
    <property type="entry name" value="RDD"/>
</dbReference>
<keyword evidence="5 6" id="KW-0472">Membrane</keyword>
<feature type="domain" description="RDD" evidence="7">
    <location>
        <begin position="38"/>
        <end position="153"/>
    </location>
</feature>
<evidence type="ECO:0000313" key="8">
    <source>
        <dbReference type="EMBL" id="GAD67381.1"/>
    </source>
</evidence>
<dbReference type="RefSeq" id="WP_021705356.1">
    <property type="nucleotide sequence ID" value="NZ_BATJ01000007.1"/>
</dbReference>
<keyword evidence="4 6" id="KW-1133">Transmembrane helix</keyword>
<evidence type="ECO:0000256" key="3">
    <source>
        <dbReference type="ARBA" id="ARBA00022692"/>
    </source>
</evidence>
<proteinExistence type="predicted"/>
<comment type="subcellular location">
    <subcellularLocation>
        <location evidence="1">Cell membrane</location>
        <topology evidence="1">Multi-pass membrane protein</topology>
    </subcellularLocation>
</comment>
<dbReference type="GO" id="GO:0005886">
    <property type="term" value="C:plasma membrane"/>
    <property type="evidence" value="ECO:0007669"/>
    <property type="project" value="UniProtKB-SubCell"/>
</dbReference>
<organism evidence="8 9">
    <name type="scientific">Vibrio proteolyticus NBRC 13287</name>
    <dbReference type="NCBI Taxonomy" id="1219065"/>
    <lineage>
        <taxon>Bacteria</taxon>
        <taxon>Pseudomonadati</taxon>
        <taxon>Pseudomonadota</taxon>
        <taxon>Gammaproteobacteria</taxon>
        <taxon>Vibrionales</taxon>
        <taxon>Vibrionaceae</taxon>
        <taxon>Vibrio</taxon>
    </lineage>
</organism>
<reference evidence="8 9" key="1">
    <citation type="submission" date="2013-09" db="EMBL/GenBank/DDBJ databases">
        <title>Whole genome shotgun sequence of Vibrio proteolyticus NBRC 13287.</title>
        <authorList>
            <person name="Isaki S."/>
            <person name="Hosoyama A."/>
            <person name="Numata M."/>
            <person name="Hashimoto M."/>
            <person name="Hosoyama Y."/>
            <person name="Tsuchikane K."/>
            <person name="Noguchi M."/>
            <person name="Hirakata S."/>
            <person name="Ichikawa N."/>
            <person name="Ohji S."/>
            <person name="Yamazoe A."/>
            <person name="Fujita N."/>
        </authorList>
    </citation>
    <scope>NUCLEOTIDE SEQUENCE [LARGE SCALE GENOMIC DNA]</scope>
    <source>
        <strain evidence="8 9">NBRC 13287</strain>
    </source>
</reference>
<evidence type="ECO:0000256" key="5">
    <source>
        <dbReference type="ARBA" id="ARBA00023136"/>
    </source>
</evidence>
<accession>U2ZI87</accession>
<evidence type="ECO:0000313" key="9">
    <source>
        <dbReference type="Proteomes" id="UP000016570"/>
    </source>
</evidence>
<feature type="transmembrane region" description="Helical" evidence="6">
    <location>
        <begin position="52"/>
        <end position="69"/>
    </location>
</feature>
<evidence type="ECO:0000256" key="6">
    <source>
        <dbReference type="SAM" id="Phobius"/>
    </source>
</evidence>